<evidence type="ECO:0000256" key="1">
    <source>
        <dbReference type="SAM" id="Phobius"/>
    </source>
</evidence>
<keyword evidence="3" id="KW-1185">Reference proteome</keyword>
<comment type="caution">
    <text evidence="2">The sequence shown here is derived from an EMBL/GenBank/DDBJ whole genome shotgun (WGS) entry which is preliminary data.</text>
</comment>
<dbReference type="Proteomes" id="UP001345963">
    <property type="component" value="Unassembled WGS sequence"/>
</dbReference>
<keyword evidence="1" id="KW-0472">Membrane</keyword>
<dbReference type="EMBL" id="JAHUTI010000526">
    <property type="protein sequence ID" value="MED6232174.1"/>
    <property type="molecule type" value="Genomic_DNA"/>
</dbReference>
<evidence type="ECO:0000313" key="3">
    <source>
        <dbReference type="Proteomes" id="UP001345963"/>
    </source>
</evidence>
<protein>
    <submittedName>
        <fullName evidence="2">Uncharacterized protein</fullName>
    </submittedName>
</protein>
<sequence>MSQNRIFYFIVTQSNLTVAEINPHWSCVLFGLQSMVLIVLSVKCFLGVVICFGPFHSLSLAHPGFAVQRPLVVTQNKVCRCKCHQRPQALRLRSAVRTAFFVETFLLFNK</sequence>
<proteinExistence type="predicted"/>
<gene>
    <name evidence="2" type="ORF">ATANTOWER_023569</name>
</gene>
<accession>A0ABU7A281</accession>
<evidence type="ECO:0000313" key="2">
    <source>
        <dbReference type="EMBL" id="MED6232174.1"/>
    </source>
</evidence>
<reference evidence="2 3" key="1">
    <citation type="submission" date="2021-07" db="EMBL/GenBank/DDBJ databases">
        <authorList>
            <person name="Palmer J.M."/>
        </authorList>
    </citation>
    <scope>NUCLEOTIDE SEQUENCE [LARGE SCALE GENOMIC DNA]</scope>
    <source>
        <strain evidence="2 3">AT_MEX2019</strain>
        <tissue evidence="2">Muscle</tissue>
    </source>
</reference>
<keyword evidence="1" id="KW-1133">Transmembrane helix</keyword>
<name>A0ABU7A281_9TELE</name>
<keyword evidence="1" id="KW-0812">Transmembrane</keyword>
<feature type="transmembrane region" description="Helical" evidence="1">
    <location>
        <begin position="35"/>
        <end position="55"/>
    </location>
</feature>
<organism evidence="2 3">
    <name type="scientific">Ataeniobius toweri</name>
    <dbReference type="NCBI Taxonomy" id="208326"/>
    <lineage>
        <taxon>Eukaryota</taxon>
        <taxon>Metazoa</taxon>
        <taxon>Chordata</taxon>
        <taxon>Craniata</taxon>
        <taxon>Vertebrata</taxon>
        <taxon>Euteleostomi</taxon>
        <taxon>Actinopterygii</taxon>
        <taxon>Neopterygii</taxon>
        <taxon>Teleostei</taxon>
        <taxon>Neoteleostei</taxon>
        <taxon>Acanthomorphata</taxon>
        <taxon>Ovalentaria</taxon>
        <taxon>Atherinomorphae</taxon>
        <taxon>Cyprinodontiformes</taxon>
        <taxon>Goodeidae</taxon>
        <taxon>Ataeniobius</taxon>
    </lineage>
</organism>